<comment type="function">
    <text evidence="8">Gustatory receptor which mediates acceptance or avoidance behavior, depending on its substrates.</text>
</comment>
<feature type="transmembrane region" description="Helical" evidence="8">
    <location>
        <begin position="42"/>
        <end position="61"/>
    </location>
</feature>
<dbReference type="GO" id="GO:0007635">
    <property type="term" value="P:chemosensory behavior"/>
    <property type="evidence" value="ECO:0000318"/>
    <property type="project" value="GO_Central"/>
</dbReference>
<feature type="transmembrane region" description="Helical" evidence="8">
    <location>
        <begin position="81"/>
        <end position="103"/>
    </location>
</feature>
<dbReference type="GO" id="GO:0030424">
    <property type="term" value="C:axon"/>
    <property type="evidence" value="ECO:0000318"/>
    <property type="project" value="GO_Central"/>
</dbReference>
<feature type="transmembrane region" description="Helical" evidence="8">
    <location>
        <begin position="241"/>
        <end position="270"/>
    </location>
</feature>
<dbReference type="InterPro" id="IPR013604">
    <property type="entry name" value="7TM_chemorcpt"/>
</dbReference>
<dbReference type="PhylomeDB" id="D6WRP4"/>
<evidence type="ECO:0000256" key="7">
    <source>
        <dbReference type="ARBA" id="ARBA00023224"/>
    </source>
</evidence>
<evidence type="ECO:0000256" key="4">
    <source>
        <dbReference type="ARBA" id="ARBA00022989"/>
    </source>
</evidence>
<dbReference type="HOGENOM" id="CLU_060014_1_0_1"/>
<protein>
    <recommendedName>
        <fullName evidence="8">Gustatory receptor</fullName>
    </recommendedName>
</protein>
<name>D6WRP4_TRICA</name>
<comment type="subcellular location">
    <subcellularLocation>
        <location evidence="1 8">Cell membrane</location>
        <topology evidence="1 8">Multi-pass membrane protein</topology>
    </subcellularLocation>
</comment>
<keyword evidence="10" id="KW-1185">Reference proteome</keyword>
<keyword evidence="6 8" id="KW-0675">Receptor</keyword>
<dbReference type="Pfam" id="PF08395">
    <property type="entry name" value="7tm_7"/>
    <property type="match status" value="1"/>
</dbReference>
<feature type="transmembrane region" description="Helical" evidence="8">
    <location>
        <begin position="282"/>
        <end position="303"/>
    </location>
</feature>
<keyword evidence="5 8" id="KW-0472">Membrane</keyword>
<dbReference type="GO" id="GO:0050909">
    <property type="term" value="P:sensory perception of taste"/>
    <property type="evidence" value="ECO:0007669"/>
    <property type="project" value="InterPro"/>
</dbReference>
<dbReference type="GO" id="GO:0007165">
    <property type="term" value="P:signal transduction"/>
    <property type="evidence" value="ECO:0007669"/>
    <property type="project" value="UniProtKB-KW"/>
</dbReference>
<evidence type="ECO:0000256" key="5">
    <source>
        <dbReference type="ARBA" id="ARBA00023136"/>
    </source>
</evidence>
<sequence>MSLKVQLPKDIKFIRYYSIYLNIFLIAPWYDFSKNTMYNPYLAKFYGTCLILIKLLLILWASRDQEILQLFSQELFITEKFIVIFLVTNLALIYIYSVINSAFLDSNRWTRLFDNLYWVDKTLRNNDAKEIYLPKRCLYEFMIKHVIFVGILAYELYVWGIFMNMPLYKIFWLTGYEDMYFEFLLVMFMAALVRSFEARYKILNNELLQVCLSTQKFKKEVKRIMQIYRVLGQNIQIFNEVFGYAIVLMLFHHGTACVSCLNFIIVYIIIGIQELPLFHHMLVANLSILILMLINCVTLLSSISSTTAEAKKFLNLCYRIREEFLDDTVHLLVQALEKLIDHSKYFLQEFHTNGCFTLNKGIIFSLIANISTYLIITIQLNESQYKNMNVSAQNCS</sequence>
<keyword evidence="7 8" id="KW-0807">Transducer</keyword>
<evidence type="ECO:0000256" key="1">
    <source>
        <dbReference type="ARBA" id="ARBA00004651"/>
    </source>
</evidence>
<proteinExistence type="inferred from homology"/>
<keyword evidence="2 8" id="KW-1003">Cell membrane</keyword>
<organism evidence="9 10">
    <name type="scientific">Tribolium castaneum</name>
    <name type="common">Red flour beetle</name>
    <dbReference type="NCBI Taxonomy" id="7070"/>
    <lineage>
        <taxon>Eukaryota</taxon>
        <taxon>Metazoa</taxon>
        <taxon>Ecdysozoa</taxon>
        <taxon>Arthropoda</taxon>
        <taxon>Hexapoda</taxon>
        <taxon>Insecta</taxon>
        <taxon>Pterygota</taxon>
        <taxon>Neoptera</taxon>
        <taxon>Endopterygota</taxon>
        <taxon>Coleoptera</taxon>
        <taxon>Polyphaga</taxon>
        <taxon>Cucujiformia</taxon>
        <taxon>Tenebrionidae</taxon>
        <taxon>Tenebrionidae incertae sedis</taxon>
        <taxon>Tribolium</taxon>
    </lineage>
</organism>
<feature type="transmembrane region" description="Helical" evidence="8">
    <location>
        <begin position="141"/>
        <end position="159"/>
    </location>
</feature>
<keyword evidence="3 8" id="KW-0812">Transmembrane</keyword>
<keyword evidence="4 8" id="KW-1133">Transmembrane helix</keyword>
<dbReference type="GO" id="GO:0030425">
    <property type="term" value="C:dendrite"/>
    <property type="evidence" value="ECO:0000318"/>
    <property type="project" value="GO_Central"/>
</dbReference>
<dbReference type="InParanoid" id="D6WRP4"/>
<dbReference type="GO" id="GO:0043025">
    <property type="term" value="C:neuronal cell body"/>
    <property type="evidence" value="ECO:0000318"/>
    <property type="project" value="GO_Central"/>
</dbReference>
<dbReference type="PANTHER" id="PTHR21143:SF104">
    <property type="entry name" value="GUSTATORY RECEPTOR 8A-RELATED"/>
    <property type="match status" value="1"/>
</dbReference>
<dbReference type="PANTHER" id="PTHR21143">
    <property type="entry name" value="INVERTEBRATE GUSTATORY RECEPTOR"/>
    <property type="match status" value="1"/>
</dbReference>
<feature type="transmembrane region" description="Helical" evidence="8">
    <location>
        <begin position="13"/>
        <end position="30"/>
    </location>
</feature>
<dbReference type="EMBL" id="KQ971354">
    <property type="protein sequence ID" value="EFA07604.1"/>
    <property type="molecule type" value="Genomic_DNA"/>
</dbReference>
<evidence type="ECO:0000256" key="6">
    <source>
        <dbReference type="ARBA" id="ARBA00023170"/>
    </source>
</evidence>
<dbReference type="GO" id="GO:0008049">
    <property type="term" value="P:male courtship behavior"/>
    <property type="evidence" value="ECO:0000318"/>
    <property type="project" value="GO_Central"/>
</dbReference>
<gene>
    <name evidence="9" type="primary">TcGr107</name>
    <name evidence="9" type="ORF">TcasGA2_TC030199</name>
</gene>
<reference evidence="9 10" key="2">
    <citation type="journal article" date="2010" name="Nucleic Acids Res.">
        <title>BeetleBase in 2010: revisions to provide comprehensive genomic information for Tribolium castaneum.</title>
        <authorList>
            <person name="Kim H.S."/>
            <person name="Murphy T."/>
            <person name="Xia J."/>
            <person name="Caragea D."/>
            <person name="Park Y."/>
            <person name="Beeman R.W."/>
            <person name="Lorenzen M.D."/>
            <person name="Butcher S."/>
            <person name="Manak J.R."/>
            <person name="Brown S.J."/>
        </authorList>
    </citation>
    <scope>GENOME REANNOTATION</scope>
    <source>
        <strain evidence="9 10">Georgia GA2</strain>
    </source>
</reference>
<evidence type="ECO:0000256" key="2">
    <source>
        <dbReference type="ARBA" id="ARBA00022475"/>
    </source>
</evidence>
<dbReference type="Proteomes" id="UP000007266">
    <property type="component" value="Linkage group 7"/>
</dbReference>
<evidence type="ECO:0000256" key="8">
    <source>
        <dbReference type="RuleBase" id="RU363108"/>
    </source>
</evidence>
<feature type="transmembrane region" description="Helical" evidence="8">
    <location>
        <begin position="179"/>
        <end position="196"/>
    </location>
</feature>
<evidence type="ECO:0000313" key="10">
    <source>
        <dbReference type="Proteomes" id="UP000007266"/>
    </source>
</evidence>
<dbReference type="GO" id="GO:0005886">
    <property type="term" value="C:plasma membrane"/>
    <property type="evidence" value="ECO:0007669"/>
    <property type="project" value="UniProtKB-SubCell"/>
</dbReference>
<accession>D6WRP4</accession>
<evidence type="ECO:0000313" key="9">
    <source>
        <dbReference type="EMBL" id="EFA07604.1"/>
    </source>
</evidence>
<reference evidence="9 10" key="1">
    <citation type="journal article" date="2008" name="Nature">
        <title>The genome of the model beetle and pest Tribolium castaneum.</title>
        <authorList>
            <consortium name="Tribolium Genome Sequencing Consortium"/>
            <person name="Richards S."/>
            <person name="Gibbs R.A."/>
            <person name="Weinstock G.M."/>
            <person name="Brown S.J."/>
            <person name="Denell R."/>
            <person name="Beeman R.W."/>
            <person name="Gibbs R."/>
            <person name="Beeman R.W."/>
            <person name="Brown S.J."/>
            <person name="Bucher G."/>
            <person name="Friedrich M."/>
            <person name="Grimmelikhuijzen C.J."/>
            <person name="Klingler M."/>
            <person name="Lorenzen M."/>
            <person name="Richards S."/>
            <person name="Roth S."/>
            <person name="Schroder R."/>
            <person name="Tautz D."/>
            <person name="Zdobnov E.M."/>
            <person name="Muzny D."/>
            <person name="Gibbs R.A."/>
            <person name="Weinstock G.M."/>
            <person name="Attaway T."/>
            <person name="Bell S."/>
            <person name="Buhay C.J."/>
            <person name="Chandrabose M.N."/>
            <person name="Chavez D."/>
            <person name="Clerk-Blankenburg K.P."/>
            <person name="Cree A."/>
            <person name="Dao M."/>
            <person name="Davis C."/>
            <person name="Chacko J."/>
            <person name="Dinh H."/>
            <person name="Dugan-Rocha S."/>
            <person name="Fowler G."/>
            <person name="Garner T.T."/>
            <person name="Garnes J."/>
            <person name="Gnirke A."/>
            <person name="Hawes A."/>
            <person name="Hernandez J."/>
            <person name="Hines S."/>
            <person name="Holder M."/>
            <person name="Hume J."/>
            <person name="Jhangiani S.N."/>
            <person name="Joshi V."/>
            <person name="Khan Z.M."/>
            <person name="Jackson L."/>
            <person name="Kovar C."/>
            <person name="Kowis A."/>
            <person name="Lee S."/>
            <person name="Lewis L.R."/>
            <person name="Margolis J."/>
            <person name="Morgan M."/>
            <person name="Nazareth L.V."/>
            <person name="Nguyen N."/>
            <person name="Okwuonu G."/>
            <person name="Parker D."/>
            <person name="Richards S."/>
            <person name="Ruiz S.J."/>
            <person name="Santibanez J."/>
            <person name="Savard J."/>
            <person name="Scherer S.E."/>
            <person name="Schneider B."/>
            <person name="Sodergren E."/>
            <person name="Tautz D."/>
            <person name="Vattahil S."/>
            <person name="Villasana D."/>
            <person name="White C.S."/>
            <person name="Wright R."/>
            <person name="Park Y."/>
            <person name="Beeman R.W."/>
            <person name="Lord J."/>
            <person name="Oppert B."/>
            <person name="Lorenzen M."/>
            <person name="Brown S."/>
            <person name="Wang L."/>
            <person name="Savard J."/>
            <person name="Tautz D."/>
            <person name="Richards S."/>
            <person name="Weinstock G."/>
            <person name="Gibbs R.A."/>
            <person name="Liu Y."/>
            <person name="Worley K."/>
            <person name="Weinstock G."/>
            <person name="Elsik C.G."/>
            <person name="Reese J.T."/>
            <person name="Elhaik E."/>
            <person name="Landan G."/>
            <person name="Graur D."/>
            <person name="Arensburger P."/>
            <person name="Atkinson P."/>
            <person name="Beeman R.W."/>
            <person name="Beidler J."/>
            <person name="Brown S.J."/>
            <person name="Demuth J.P."/>
            <person name="Drury D.W."/>
            <person name="Du Y.Z."/>
            <person name="Fujiwara H."/>
            <person name="Lorenzen M."/>
            <person name="Maselli V."/>
            <person name="Osanai M."/>
            <person name="Park Y."/>
            <person name="Robertson H.M."/>
            <person name="Tu Z."/>
            <person name="Wang J.J."/>
            <person name="Wang S."/>
            <person name="Richards S."/>
            <person name="Song H."/>
            <person name="Zhang L."/>
            <person name="Sodergren E."/>
            <person name="Werner D."/>
            <person name="Stanke M."/>
            <person name="Morgenstern B."/>
            <person name="Solovyev V."/>
            <person name="Kosarev P."/>
            <person name="Brown G."/>
            <person name="Chen H.C."/>
            <person name="Ermolaeva O."/>
            <person name="Hlavina W."/>
            <person name="Kapustin Y."/>
            <person name="Kiryutin B."/>
            <person name="Kitts P."/>
            <person name="Maglott D."/>
            <person name="Pruitt K."/>
            <person name="Sapojnikov V."/>
            <person name="Souvorov A."/>
            <person name="Mackey A.J."/>
            <person name="Waterhouse R.M."/>
            <person name="Wyder S."/>
            <person name="Zdobnov E.M."/>
            <person name="Zdobnov E.M."/>
            <person name="Wyder S."/>
            <person name="Kriventseva E.V."/>
            <person name="Kadowaki T."/>
            <person name="Bork P."/>
            <person name="Aranda M."/>
            <person name="Bao R."/>
            <person name="Beermann A."/>
            <person name="Berns N."/>
            <person name="Bolognesi R."/>
            <person name="Bonneton F."/>
            <person name="Bopp D."/>
            <person name="Brown S.J."/>
            <person name="Bucher G."/>
            <person name="Butts T."/>
            <person name="Chaumot A."/>
            <person name="Denell R.E."/>
            <person name="Ferrier D.E."/>
            <person name="Friedrich M."/>
            <person name="Gordon C.M."/>
            <person name="Jindra M."/>
            <person name="Klingler M."/>
            <person name="Lan Q."/>
            <person name="Lattorff H.M."/>
            <person name="Laudet V."/>
            <person name="von Levetsow C."/>
            <person name="Liu Z."/>
            <person name="Lutz R."/>
            <person name="Lynch J.A."/>
            <person name="da Fonseca R.N."/>
            <person name="Posnien N."/>
            <person name="Reuter R."/>
            <person name="Roth S."/>
            <person name="Savard J."/>
            <person name="Schinko J.B."/>
            <person name="Schmitt C."/>
            <person name="Schoppmeier M."/>
            <person name="Schroder R."/>
            <person name="Shippy T.D."/>
            <person name="Simonnet F."/>
            <person name="Marques-Souza H."/>
            <person name="Tautz D."/>
            <person name="Tomoyasu Y."/>
            <person name="Trauner J."/>
            <person name="Van der Zee M."/>
            <person name="Vervoort M."/>
            <person name="Wittkopp N."/>
            <person name="Wimmer E.A."/>
            <person name="Yang X."/>
            <person name="Jones A.K."/>
            <person name="Sattelle D.B."/>
            <person name="Ebert P.R."/>
            <person name="Nelson D."/>
            <person name="Scott J.G."/>
            <person name="Beeman R.W."/>
            <person name="Muthukrishnan S."/>
            <person name="Kramer K.J."/>
            <person name="Arakane Y."/>
            <person name="Beeman R.W."/>
            <person name="Zhu Q."/>
            <person name="Hogenkamp D."/>
            <person name="Dixit R."/>
            <person name="Oppert B."/>
            <person name="Jiang H."/>
            <person name="Zou Z."/>
            <person name="Marshall J."/>
            <person name="Elpidina E."/>
            <person name="Vinokurov K."/>
            <person name="Oppert C."/>
            <person name="Zou Z."/>
            <person name="Evans J."/>
            <person name="Lu Z."/>
            <person name="Zhao P."/>
            <person name="Sumathipala N."/>
            <person name="Altincicek B."/>
            <person name="Vilcinskas A."/>
            <person name="Williams M."/>
            <person name="Hultmark D."/>
            <person name="Hetru C."/>
            <person name="Jiang H."/>
            <person name="Grimmelikhuijzen C.J."/>
            <person name="Hauser F."/>
            <person name="Cazzamali G."/>
            <person name="Williamson M."/>
            <person name="Park Y."/>
            <person name="Li B."/>
            <person name="Tanaka Y."/>
            <person name="Predel R."/>
            <person name="Neupert S."/>
            <person name="Schachtner J."/>
            <person name="Verleyen P."/>
            <person name="Raible F."/>
            <person name="Bork P."/>
            <person name="Friedrich M."/>
            <person name="Walden K.K."/>
            <person name="Robertson H.M."/>
            <person name="Angeli S."/>
            <person name="Foret S."/>
            <person name="Bucher G."/>
            <person name="Schuetz S."/>
            <person name="Maleszka R."/>
            <person name="Wimmer E.A."/>
            <person name="Beeman R.W."/>
            <person name="Lorenzen M."/>
            <person name="Tomoyasu Y."/>
            <person name="Miller S.C."/>
            <person name="Grossmann D."/>
            <person name="Bucher G."/>
        </authorList>
    </citation>
    <scope>NUCLEOTIDE SEQUENCE [LARGE SCALE GENOMIC DNA]</scope>
    <source>
        <strain evidence="9 10">Georgia GA2</strain>
    </source>
</reference>
<comment type="similarity">
    <text evidence="8">Belongs to the insect chemoreceptor superfamily. Gustatory receptor (GR) family.</text>
</comment>
<dbReference type="AlphaFoldDB" id="D6WRP4"/>
<evidence type="ECO:0000256" key="3">
    <source>
        <dbReference type="ARBA" id="ARBA00022692"/>
    </source>
</evidence>